<feature type="domain" description="GH29D-like beta-sandwich" evidence="3">
    <location>
        <begin position="779"/>
        <end position="836"/>
    </location>
</feature>
<feature type="region of interest" description="Disordered" evidence="1">
    <location>
        <begin position="674"/>
        <end position="693"/>
    </location>
</feature>
<feature type="signal peptide" evidence="2">
    <location>
        <begin position="1"/>
        <end position="29"/>
    </location>
</feature>
<reference evidence="4" key="1">
    <citation type="submission" date="2020-10" db="EMBL/GenBank/DDBJ databases">
        <authorList>
            <person name="Gilroy R."/>
        </authorList>
    </citation>
    <scope>NUCLEOTIDE SEQUENCE</scope>
    <source>
        <strain evidence="4">USAMLcec3-3695</strain>
    </source>
</reference>
<gene>
    <name evidence="4" type="ORF">IAA61_00760</name>
</gene>
<dbReference type="InterPro" id="IPR016195">
    <property type="entry name" value="Pol/histidinol_Pase-like"/>
</dbReference>
<evidence type="ECO:0000259" key="3">
    <source>
        <dbReference type="Pfam" id="PF13290"/>
    </source>
</evidence>
<evidence type="ECO:0000313" key="4">
    <source>
        <dbReference type="EMBL" id="HIU56324.1"/>
    </source>
</evidence>
<organism evidence="4 5">
    <name type="scientific">Candidatus Ornithomonoglobus merdipullorum</name>
    <dbReference type="NCBI Taxonomy" id="2840895"/>
    <lineage>
        <taxon>Bacteria</taxon>
        <taxon>Bacillati</taxon>
        <taxon>Bacillota</taxon>
        <taxon>Clostridia</taxon>
        <taxon>Candidatus Ornithomonoglobus</taxon>
    </lineage>
</organism>
<dbReference type="InterPro" id="IPR029062">
    <property type="entry name" value="Class_I_gatase-like"/>
</dbReference>
<feature type="chain" id="PRO_5039565325" evidence="2">
    <location>
        <begin position="30"/>
        <end position="1880"/>
    </location>
</feature>
<sequence length="1880" mass="200856">MQHTAFKRSVSAVLAAAVGVLAVPVISYAEDGVYTRITTEGEFTSGKYVIATDANWAMTALDGSWIGAQEIAPEEGIVTLSDEAIVWDVTVSGDTVTLTDSNEVSVAPAGGNNNGIASGEYSWTYEVTENGAFIFGGEGGDTVYLASNRSQDNKFRAYKTTTVTGNPSGYPHELYVYKLSDGSGDTEGGDTETVAMPQADPASGTAVELGTTAVTLTADADADIYYSVSTAEGEPEDPTAETGALYSEPFTITADMVYDTNSVAVKAIAVKDGVSSNMLTLRYTVSDGGQPSEDPGETEFAAEVTELETGDNVAIYMPSNGLIITDTASGSRLAGAEAVVEEGSGLAVTADTVSFTVRKDGDGNLAFISADGRYLTSGETGNSLTLASAESAYSLWTLEEAENGYYIRNVNAAYSGRPQYIEYYSGFTTYSLSASNPDIYTFRFYKTGETELPDYTVDTSLVLPVGQWAGNADYSGIADNTIYGDVVETNDMQDTAAAYTAVVNGERVAPYTSSTPSTGGTTYYMGGRGIGSGSDDHLQFALSSAGYGSMDISFRLRVSNTGPGDFTLMYSTDGTEFENFTTGEYSYAYTSYAGGEPHEVAEEGEITDGIAETSMAPGEYITFSFDIPQAAENADMLYIRLVPGGTRASGDGTPSNQGTTRIDSVVITGSPVSEESRTGYVSVTPDDSEDQPVGTELTMINADDDAVIYYRFGTEGEFTAYDEAAKPVLASLPAVLQVYAEAEGKARSITRTFVYQAGTVAAVEMDPNGGGVYIQDGETAQITLSCDTEGAVIYYAAGDGGYTEYTEPITLNKGFGSMTVSAYAVKDGYTDSAVTTRTFTERLSETYNLYFGQLHSHTAYSDGAGSCEDAFAHAKGLDDSQNIDFLAVTDHSNSFDNADSATITDGSMSEEWTEGHELADEYTDETFVGIYGYEMTWSNGLGHINTFNTDGFQSRTQSDYTTYSTALQNYYETLKTVNDSLSQFNHPGTTFGDFQDFAHYDEEIDEVINLIEVGNGEGAIGSSGYFPSYEYYTRALDKGWHLAPSNNQDNHKGNWGDSNTGRTVVLADTLDREAIYDAIRNYRVYATEDENLEIQYKLNGSDMGSILSLGGDDEINISASLNDIDDEGSATVQVIVNGGKILAEQTADNSTGDISFVFDTNDYSYYYLRVNQADGQIAVTAPVWTGEVESVGITGFTNDTELSVAGEEQNFTLELYNNENSDLEVESVTFTDQNGTVLEENSDITSVSALGTATCTFAHTFDTDGIYTVTATVRGSLDGVEKTYNQSLELTVMPAGLVSRIVVDGTHYNDYVTGYYGGNMGNMTSIAAEDGVKVDVVTDEITDETLDGCGLLVISAPAKRTGTANAGDYTPSEFSEEFIATVKRYVDNGGSVIVCGLADYQDSRDGSDHQTSVQLNKLMEAIGSTMRFNDDEVYDTVNNGGQAYRLYPSVFNTESGWTNGVVTPESVAEGETYQTYSQYSGCSVDPGEGTWLVKGFDTTCSVDSDRDGTGISDDDLTDGDYTYDIVTPAGDVVFLAAEDTAAGGTVFAAGGVFLSDFEVKAELDNIWDLPYANRTIFENIMAETRTPEDITDISEVRKADTGRIFAVEGYVTAGTENANTSFFDAIYVQDETGGITVFPYSESGLEIGTKLRITGYTDEYQGDKEIQIISVEELDEEPHIYEPLALSTADATDYDTYGGRLISVTGTVSGIVSENGTVSQFNVTDSSGTAATVFIDGYITNEDGVNNIGTWLTEGSEVSAAGLLYRHPEGSSDVSVPVLRVRNCDEITQVSQPDDEIELVYENGTVRLTGGTEDAAGAALVKAAYADGILSGITFYEITDPSAPVEVGTEFESGDVKLMLWDGTGTMKPLADALTSTAAQ</sequence>
<evidence type="ECO:0000256" key="2">
    <source>
        <dbReference type="SAM" id="SignalP"/>
    </source>
</evidence>
<keyword evidence="2" id="KW-0732">Signal</keyword>
<dbReference type="SUPFAM" id="SSF52317">
    <property type="entry name" value="Class I glutamine amidotransferase-like"/>
    <property type="match status" value="1"/>
</dbReference>
<dbReference type="NCBIfam" id="NF038032">
    <property type="entry name" value="CehA_McbA_metalo"/>
    <property type="match status" value="1"/>
</dbReference>
<evidence type="ECO:0000256" key="1">
    <source>
        <dbReference type="SAM" id="MobiDB-lite"/>
    </source>
</evidence>
<dbReference type="Proteomes" id="UP000824109">
    <property type="component" value="Unassembled WGS sequence"/>
</dbReference>
<dbReference type="SUPFAM" id="SSF89550">
    <property type="entry name" value="PHP domain-like"/>
    <property type="match status" value="1"/>
</dbReference>
<dbReference type="EMBL" id="DVNB01000010">
    <property type="protein sequence ID" value="HIU56324.1"/>
    <property type="molecule type" value="Genomic_DNA"/>
</dbReference>
<comment type="caution">
    <text evidence="4">The sequence shown here is derived from an EMBL/GenBank/DDBJ whole genome shotgun (WGS) entry which is preliminary data.</text>
</comment>
<dbReference type="Gene3D" id="3.20.20.140">
    <property type="entry name" value="Metal-dependent hydrolases"/>
    <property type="match status" value="1"/>
</dbReference>
<dbReference type="InterPro" id="IPR059177">
    <property type="entry name" value="GH29D-like_dom"/>
</dbReference>
<accession>A0A9D1M9V7</accession>
<protein>
    <submittedName>
        <fullName evidence="4">CehA/McbA family metallohydrolase</fullName>
    </submittedName>
</protein>
<proteinExistence type="predicted"/>
<reference evidence="4" key="2">
    <citation type="journal article" date="2021" name="PeerJ">
        <title>Extensive microbial diversity within the chicken gut microbiome revealed by metagenomics and culture.</title>
        <authorList>
            <person name="Gilroy R."/>
            <person name="Ravi A."/>
            <person name="Getino M."/>
            <person name="Pursley I."/>
            <person name="Horton D.L."/>
            <person name="Alikhan N.F."/>
            <person name="Baker D."/>
            <person name="Gharbi K."/>
            <person name="Hall N."/>
            <person name="Watson M."/>
            <person name="Adriaenssens E.M."/>
            <person name="Foster-Nyarko E."/>
            <person name="Jarju S."/>
            <person name="Secka A."/>
            <person name="Antonio M."/>
            <person name="Oren A."/>
            <person name="Chaudhuri R.R."/>
            <person name="La Ragione R."/>
            <person name="Hildebrand F."/>
            <person name="Pallen M.J."/>
        </authorList>
    </citation>
    <scope>NUCLEOTIDE SEQUENCE</scope>
    <source>
        <strain evidence="4">USAMLcec3-3695</strain>
    </source>
</reference>
<evidence type="ECO:0000313" key="5">
    <source>
        <dbReference type="Proteomes" id="UP000824109"/>
    </source>
</evidence>
<dbReference type="Pfam" id="PF13290">
    <property type="entry name" value="CHB_HEX_C_1"/>
    <property type="match status" value="1"/>
</dbReference>
<name>A0A9D1M9V7_9FIRM</name>